<sequence>MFYNKTVQKNNAVIKRKSYTLECFPCEQKPNTKNNSFIYIFYVCL</sequence>
<accession>A0A0E9XKG9</accession>
<evidence type="ECO:0000313" key="1">
    <source>
        <dbReference type="EMBL" id="JAI03170.1"/>
    </source>
</evidence>
<reference evidence="1" key="2">
    <citation type="journal article" date="2015" name="Fish Shellfish Immunol.">
        <title>Early steps in the European eel (Anguilla anguilla)-Vibrio vulnificus interaction in the gills: Role of the RtxA13 toxin.</title>
        <authorList>
            <person name="Callol A."/>
            <person name="Pajuelo D."/>
            <person name="Ebbesson L."/>
            <person name="Teles M."/>
            <person name="MacKenzie S."/>
            <person name="Amaro C."/>
        </authorList>
    </citation>
    <scope>NUCLEOTIDE SEQUENCE</scope>
</reference>
<name>A0A0E9XKG9_ANGAN</name>
<proteinExistence type="predicted"/>
<dbReference type="EMBL" id="GBXM01005408">
    <property type="protein sequence ID" value="JAI03170.1"/>
    <property type="molecule type" value="Transcribed_RNA"/>
</dbReference>
<organism evidence="1">
    <name type="scientific">Anguilla anguilla</name>
    <name type="common">European freshwater eel</name>
    <name type="synonym">Muraena anguilla</name>
    <dbReference type="NCBI Taxonomy" id="7936"/>
    <lineage>
        <taxon>Eukaryota</taxon>
        <taxon>Metazoa</taxon>
        <taxon>Chordata</taxon>
        <taxon>Craniata</taxon>
        <taxon>Vertebrata</taxon>
        <taxon>Euteleostomi</taxon>
        <taxon>Actinopterygii</taxon>
        <taxon>Neopterygii</taxon>
        <taxon>Teleostei</taxon>
        <taxon>Anguilliformes</taxon>
        <taxon>Anguillidae</taxon>
        <taxon>Anguilla</taxon>
    </lineage>
</organism>
<dbReference type="AlphaFoldDB" id="A0A0E9XKG9"/>
<reference evidence="1" key="1">
    <citation type="submission" date="2014-11" db="EMBL/GenBank/DDBJ databases">
        <authorList>
            <person name="Amaro Gonzalez C."/>
        </authorList>
    </citation>
    <scope>NUCLEOTIDE SEQUENCE</scope>
</reference>
<protein>
    <submittedName>
        <fullName evidence="1">Uncharacterized protein</fullName>
    </submittedName>
</protein>